<evidence type="ECO:0000256" key="10">
    <source>
        <dbReference type="ARBA" id="ARBA00047445"/>
    </source>
</evidence>
<dbReference type="Pfam" id="PF02749">
    <property type="entry name" value="QRPTase_N"/>
    <property type="match status" value="1"/>
</dbReference>
<dbReference type="InterPro" id="IPR013785">
    <property type="entry name" value="Aldolase_TIM"/>
</dbReference>
<evidence type="ECO:0000259" key="15">
    <source>
        <dbReference type="Pfam" id="PF02749"/>
    </source>
</evidence>
<evidence type="ECO:0000256" key="8">
    <source>
        <dbReference type="ARBA" id="ARBA00022679"/>
    </source>
</evidence>
<comment type="subunit">
    <text evidence="4">Hexamer formed by 3 homodimers.</text>
</comment>
<evidence type="ECO:0000313" key="16">
    <source>
        <dbReference type="EMBL" id="MBT2989848.1"/>
    </source>
</evidence>
<evidence type="ECO:0000256" key="7">
    <source>
        <dbReference type="ARBA" id="ARBA00022676"/>
    </source>
</evidence>
<dbReference type="FunFam" id="3.90.1170.20:FF:000001">
    <property type="entry name" value="Nicotinate-nucleotide diphosphorylase (Carboxylating)"/>
    <property type="match status" value="1"/>
</dbReference>
<keyword evidence="7 12" id="KW-0328">Glycosyltransferase</keyword>
<sequence>MSSLPDSSLIREHVGLALAEDLGSGDLTAGLLDEQVTARAGIVCRETAVICGTAWVDEVFRQLDAGIEIEWLVRDGDRVTTDTLICRLQGNNRSLLSGERTALNYLQTLSATATVTRRYVDAVEGTGVTILDTRKTIPGLRLQQKYAVTCGGGKNHRIGLYDAILLKENHIKIAGSIESALARAKQIAPDGVAIETEVESLDELEDALAAGVARVLLDNFDLNRLREAVKINAGRARLEASGGIRLETIRGIAETGVDDISVGALTKDLRAVDLSMLFAD</sequence>
<feature type="binding site" evidence="13">
    <location>
        <begin position="133"/>
        <end position="135"/>
    </location>
    <ligand>
        <name>substrate</name>
    </ligand>
</feature>
<dbReference type="SUPFAM" id="SSF54675">
    <property type="entry name" value="Nicotinate/Quinolinate PRTase N-terminal domain-like"/>
    <property type="match status" value="1"/>
</dbReference>
<proteinExistence type="inferred from homology"/>
<protein>
    <recommendedName>
        <fullName evidence="11">Probable nicotinate-nucleotide pyrophosphorylase [carboxylating]</fullName>
        <ecNumber evidence="5">2.4.2.19</ecNumber>
    </recommendedName>
    <alternativeName>
        <fullName evidence="9">Quinolinate phosphoribosyltransferase [decarboxylating]</fullName>
    </alternativeName>
</protein>
<gene>
    <name evidence="16" type="primary">nadC</name>
    <name evidence="16" type="ORF">KME65_12915</name>
</gene>
<feature type="binding site" evidence="13">
    <location>
        <begin position="262"/>
        <end position="264"/>
    </location>
    <ligand>
        <name>substrate</name>
    </ligand>
</feature>
<feature type="binding site" evidence="13">
    <location>
        <position position="218"/>
    </location>
    <ligand>
        <name>substrate</name>
    </ligand>
</feature>
<keyword evidence="6" id="KW-0662">Pyridine nucleotide biosynthesis</keyword>
<feature type="binding site" evidence="13">
    <location>
        <position position="100"/>
    </location>
    <ligand>
        <name>substrate</name>
    </ligand>
</feature>
<evidence type="ECO:0000256" key="9">
    <source>
        <dbReference type="ARBA" id="ARBA00033102"/>
    </source>
</evidence>
<keyword evidence="8 12" id="KW-0808">Transferase</keyword>
<dbReference type="InterPro" id="IPR022412">
    <property type="entry name" value="Quinolinate_PRibosylTrfase_N"/>
</dbReference>
<dbReference type="CDD" id="cd01572">
    <property type="entry name" value="QPRTase"/>
    <property type="match status" value="1"/>
</dbReference>
<dbReference type="Gene3D" id="3.20.20.70">
    <property type="entry name" value="Aldolase class I"/>
    <property type="match status" value="1"/>
</dbReference>
<dbReference type="EMBL" id="JAHHGM010000011">
    <property type="protein sequence ID" value="MBT2989848.1"/>
    <property type="molecule type" value="Genomic_DNA"/>
</dbReference>
<dbReference type="SUPFAM" id="SSF51690">
    <property type="entry name" value="Nicotinate/Quinolinate PRTase C-terminal domain-like"/>
    <property type="match status" value="1"/>
</dbReference>
<comment type="catalytic activity">
    <reaction evidence="10">
        <text>nicotinate beta-D-ribonucleotide + CO2 + diphosphate = quinolinate + 5-phospho-alpha-D-ribose 1-diphosphate + 2 H(+)</text>
        <dbReference type="Rhea" id="RHEA:12733"/>
        <dbReference type="ChEBI" id="CHEBI:15378"/>
        <dbReference type="ChEBI" id="CHEBI:16526"/>
        <dbReference type="ChEBI" id="CHEBI:29959"/>
        <dbReference type="ChEBI" id="CHEBI:33019"/>
        <dbReference type="ChEBI" id="CHEBI:57502"/>
        <dbReference type="ChEBI" id="CHEBI:58017"/>
        <dbReference type="EC" id="2.4.2.19"/>
    </reaction>
</comment>
<evidence type="ECO:0000256" key="6">
    <source>
        <dbReference type="ARBA" id="ARBA00022642"/>
    </source>
</evidence>
<evidence type="ECO:0000313" key="17">
    <source>
        <dbReference type="Proteomes" id="UP000770889"/>
    </source>
</evidence>
<name>A0A944M9Q0_9GAMM</name>
<evidence type="ECO:0000256" key="1">
    <source>
        <dbReference type="ARBA" id="ARBA00003237"/>
    </source>
</evidence>
<dbReference type="GO" id="GO:0004514">
    <property type="term" value="F:nicotinate-nucleotide diphosphorylase (carboxylating) activity"/>
    <property type="evidence" value="ECO:0007669"/>
    <property type="project" value="UniProtKB-EC"/>
</dbReference>
<comment type="caution">
    <text evidence="16">The sequence shown here is derived from an EMBL/GenBank/DDBJ whole genome shotgun (WGS) entry which is preliminary data.</text>
</comment>
<evidence type="ECO:0000256" key="2">
    <source>
        <dbReference type="ARBA" id="ARBA00004893"/>
    </source>
</evidence>
<comment type="similarity">
    <text evidence="3 12">Belongs to the NadC/ModD family.</text>
</comment>
<dbReference type="EC" id="2.4.2.19" evidence="5"/>
<feature type="domain" description="Quinolinate phosphoribosyl transferase N-terminal" evidence="15">
    <location>
        <begin position="26"/>
        <end position="110"/>
    </location>
</feature>
<dbReference type="FunFam" id="3.20.20.70:FF:000030">
    <property type="entry name" value="Nicotinate-nucleotide pyrophosphorylase, carboxylating"/>
    <property type="match status" value="1"/>
</dbReference>
<dbReference type="InterPro" id="IPR002638">
    <property type="entry name" value="Quinolinate_PRibosylTrfase_C"/>
</dbReference>
<evidence type="ECO:0000256" key="4">
    <source>
        <dbReference type="ARBA" id="ARBA00011218"/>
    </source>
</evidence>
<dbReference type="InterPro" id="IPR004393">
    <property type="entry name" value="NadC"/>
</dbReference>
<feature type="binding site" evidence="13">
    <location>
        <position position="157"/>
    </location>
    <ligand>
        <name>substrate</name>
    </ligand>
</feature>
<dbReference type="Pfam" id="PF01729">
    <property type="entry name" value="QRPTase_C"/>
    <property type="match status" value="1"/>
</dbReference>
<evidence type="ECO:0000256" key="3">
    <source>
        <dbReference type="ARBA" id="ARBA00009400"/>
    </source>
</evidence>
<feature type="binding site" evidence="13">
    <location>
        <begin position="241"/>
        <end position="243"/>
    </location>
    <ligand>
        <name>substrate</name>
    </ligand>
</feature>
<dbReference type="GO" id="GO:0009435">
    <property type="term" value="P:NAD+ biosynthetic process"/>
    <property type="evidence" value="ECO:0007669"/>
    <property type="project" value="InterPro"/>
</dbReference>
<dbReference type="PANTHER" id="PTHR32179:SF3">
    <property type="entry name" value="NICOTINATE-NUCLEOTIDE PYROPHOSPHORYLASE [CARBOXYLATING]"/>
    <property type="match status" value="1"/>
</dbReference>
<feature type="domain" description="Quinolinate phosphoribosyl transferase C-terminal" evidence="14">
    <location>
        <begin position="113"/>
        <end position="276"/>
    </location>
</feature>
<feature type="binding site" evidence="13">
    <location>
        <position position="167"/>
    </location>
    <ligand>
        <name>substrate</name>
    </ligand>
</feature>
<dbReference type="InterPro" id="IPR037128">
    <property type="entry name" value="Quinolinate_PRibosylTase_N_sf"/>
</dbReference>
<organism evidence="16 17">
    <name type="scientific">Candidatus Thiodiazotropha taylori</name>
    <dbReference type="NCBI Taxonomy" id="2792791"/>
    <lineage>
        <taxon>Bacteria</taxon>
        <taxon>Pseudomonadati</taxon>
        <taxon>Pseudomonadota</taxon>
        <taxon>Gammaproteobacteria</taxon>
        <taxon>Chromatiales</taxon>
        <taxon>Sedimenticolaceae</taxon>
        <taxon>Candidatus Thiodiazotropha</taxon>
    </lineage>
</organism>
<evidence type="ECO:0000256" key="12">
    <source>
        <dbReference type="PIRNR" id="PIRNR006250"/>
    </source>
</evidence>
<feature type="binding site" evidence="13">
    <location>
        <position position="197"/>
    </location>
    <ligand>
        <name>substrate</name>
    </ligand>
</feature>
<dbReference type="PIRSF" id="PIRSF006250">
    <property type="entry name" value="NadC_ModD"/>
    <property type="match status" value="1"/>
</dbReference>
<evidence type="ECO:0000259" key="14">
    <source>
        <dbReference type="Pfam" id="PF01729"/>
    </source>
</evidence>
<comment type="pathway">
    <text evidence="2">Cofactor biosynthesis; NAD(+) biosynthesis; nicotinate D-ribonucleotide from quinolinate: step 1/1.</text>
</comment>
<evidence type="ECO:0000256" key="5">
    <source>
        <dbReference type="ARBA" id="ARBA00011944"/>
    </source>
</evidence>
<evidence type="ECO:0000256" key="11">
    <source>
        <dbReference type="ARBA" id="ARBA00069173"/>
    </source>
</evidence>
<comment type="function">
    <text evidence="1">Involved in the catabolism of quinolinic acid (QA).</text>
</comment>
<dbReference type="PANTHER" id="PTHR32179">
    <property type="entry name" value="NICOTINATE-NUCLEOTIDE PYROPHOSPHORYLASE [CARBOXYLATING]"/>
    <property type="match status" value="1"/>
</dbReference>
<reference evidence="16 17" key="1">
    <citation type="submission" date="2021-05" db="EMBL/GenBank/DDBJ databases">
        <title>Genetic and Functional Diversity in Clade A Lucinid endosymbionts from the Bahamas.</title>
        <authorList>
            <person name="Giani N.M."/>
            <person name="Engel A.S."/>
            <person name="Campbell B.J."/>
        </authorList>
    </citation>
    <scope>NUCLEOTIDE SEQUENCE [LARGE SCALE GENOMIC DNA]</scope>
    <source>
        <strain evidence="16">LUC16012Gg_MoonRockCtena</strain>
    </source>
</reference>
<dbReference type="AlphaFoldDB" id="A0A944M9Q0"/>
<dbReference type="NCBIfam" id="TIGR00078">
    <property type="entry name" value="nadC"/>
    <property type="match status" value="1"/>
</dbReference>
<dbReference type="Proteomes" id="UP000770889">
    <property type="component" value="Unassembled WGS sequence"/>
</dbReference>
<dbReference type="InterPro" id="IPR027277">
    <property type="entry name" value="NadC/ModD"/>
</dbReference>
<dbReference type="InterPro" id="IPR036068">
    <property type="entry name" value="Nicotinate_pribotase-like_C"/>
</dbReference>
<dbReference type="GO" id="GO:0005737">
    <property type="term" value="C:cytoplasm"/>
    <property type="evidence" value="ECO:0007669"/>
    <property type="project" value="TreeGrafter"/>
</dbReference>
<dbReference type="Gene3D" id="3.90.1170.20">
    <property type="entry name" value="Quinolinate phosphoribosyl transferase, N-terminal domain"/>
    <property type="match status" value="1"/>
</dbReference>
<accession>A0A944M9Q0</accession>
<evidence type="ECO:0000256" key="13">
    <source>
        <dbReference type="PIRSR" id="PIRSR006250-1"/>
    </source>
</evidence>
<dbReference type="GO" id="GO:0034213">
    <property type="term" value="P:quinolinate catabolic process"/>
    <property type="evidence" value="ECO:0007669"/>
    <property type="project" value="TreeGrafter"/>
</dbReference>